<reference evidence="1" key="1">
    <citation type="submission" date="2020-08" db="EMBL/GenBank/DDBJ databases">
        <title>Genome public.</title>
        <authorList>
            <person name="Liu C."/>
            <person name="Sun Q."/>
        </authorList>
    </citation>
    <scope>NUCLEOTIDE SEQUENCE</scope>
    <source>
        <strain evidence="1">BX8</strain>
    </source>
</reference>
<protein>
    <submittedName>
        <fullName evidence="1">Uncharacterized protein</fullName>
    </submittedName>
</protein>
<proteinExistence type="predicted"/>
<organism evidence="1 2">
    <name type="scientific">Anaerofilum hominis</name>
    <dbReference type="NCBI Taxonomy" id="2763016"/>
    <lineage>
        <taxon>Bacteria</taxon>
        <taxon>Bacillati</taxon>
        <taxon>Bacillota</taxon>
        <taxon>Clostridia</taxon>
        <taxon>Eubacteriales</taxon>
        <taxon>Oscillospiraceae</taxon>
        <taxon>Anaerofilum</taxon>
    </lineage>
</organism>
<name>A0A923L244_9FIRM</name>
<comment type="caution">
    <text evidence="1">The sequence shown here is derived from an EMBL/GenBank/DDBJ whole genome shotgun (WGS) entry which is preliminary data.</text>
</comment>
<evidence type="ECO:0000313" key="1">
    <source>
        <dbReference type="EMBL" id="MBC5582455.1"/>
    </source>
</evidence>
<dbReference type="RefSeq" id="WP_186888815.1">
    <property type="nucleotide sequence ID" value="NZ_JACONZ010000005.1"/>
</dbReference>
<evidence type="ECO:0000313" key="2">
    <source>
        <dbReference type="Proteomes" id="UP000659630"/>
    </source>
</evidence>
<dbReference type="EMBL" id="JACONZ010000005">
    <property type="protein sequence ID" value="MBC5582455.1"/>
    <property type="molecule type" value="Genomic_DNA"/>
</dbReference>
<dbReference type="Proteomes" id="UP000659630">
    <property type="component" value="Unassembled WGS sequence"/>
</dbReference>
<accession>A0A923L244</accession>
<dbReference type="AlphaFoldDB" id="A0A923L244"/>
<keyword evidence="2" id="KW-1185">Reference proteome</keyword>
<sequence>MQQLFPRTMVGGVSLPRMIIGCNWISGFSHRSAAGDTLIRRTHHQPESVSRIFETFLAQGIDAVLGLGDADPNLEKAIALAQERTGKKMILMDEPVLNMDDTPMARAEAKAAIERCAKRGAVFCLPLHSCIEQLLNKNTETIDRLPDYLYMIREAGMIPGLSAHMPEVVQYADKNGYDVETYIQIYNCMGFLMQVEIESVNKVIHNAKKPVITIKPCAAGRTTPFVGLNFSYNTIREQDMVCIGCFNEGEAAEDIEIARAAIERRPPVIVSRNSPLQTSVIKGVIRD</sequence>
<gene>
    <name evidence="1" type="ORF">H8S23_13155</name>
</gene>